<evidence type="ECO:0000313" key="6">
    <source>
        <dbReference type="Proteomes" id="UP001569963"/>
    </source>
</evidence>
<evidence type="ECO:0000256" key="1">
    <source>
        <dbReference type="ARBA" id="ARBA00022741"/>
    </source>
</evidence>
<feature type="compositionally biased region" description="Pro residues" evidence="3">
    <location>
        <begin position="672"/>
        <end position="687"/>
    </location>
</feature>
<sequence length="1327" mass="141504">MTIVVWGPGYGSAPPAGPQRGRGPFADPFAEAERDTRAMVAAAWWPSAPPQQRHHAIGGRMLVLPDGTWWLFGAWARWYRLHPSDGQWYLCPPPRTPAVRMAARPAQQGAGQVPNLPPHVVPAGPDFAYDPPAGLPFVGHGFATELTSRVRQTLESAAALPAPDYPHWWPEFTSETPSTVAAAWGVMLWCSAAPAYDARLDAQMLDLWKPYRARPLPDVDGPRWLTPPTLESLVALYAERLRASRVDAAVVVLRTMWAVASALREDVRFQIRADALLSILGTTLANPTVDYGALPYGDQAIVQQWLTRCPPNLVPSLRNESSPGDNFRHAFYTLSELIADLSGDPADPAYLEPRLVAAALLAADLNVVRKDMVGTIVPWLDPEIRYTVQAVAEQKGHPLRRLWPEDMRLPEPLRSAAGSGAGAESLLAAMYEVDLAWCRLGGMPARPRGFPVPTAIIAGIIGRNRARATAAAPTATPPPNPAPAQPAPFHMQSQPGVAPGTPPQQQGAPSGPDRPFVQPPAQPGLENAPGPAAAQAQNQMPGPGQQAAFAPPDPLISGPSGEDDQASAAPPYTELGFQPAASAQPAPMQSPAPPQPQPEPVQANLAPAPPEPQAPPQPEPQLGGFSPPEEETQDDNFAPPYTQLGYQPAGAPPSPSPAPPPPSPRQGARQGPPVPPPVPAAPAPAGAPEPHATTFDAPATRVEGRAASPAPPAAPNQPPGTRILGPGDIEDEPAAPPPSPVPAGGPGTKVMSKTMVGDFDFLDDTPSPERPVDEIPPPSDRSTRRVLERFGFGFVYGEYDASVLLGDVRAQADEWNAPAGDEIEATRVDGAPSAIKSGVPGVLLVGDPHSGQRRLSRMIALTLANAGLGDGSIRAHDAEDVRDAPPERIGQLLGRPGPVILFERLDVAIADAADPGAVVGAVRRARRDPVNTTPVIATCEPRAYRRLLQEHPKLVQAFRVHRLPDFSDLDNRMTLLHLLADERRVTIGASALETVRADLERLRGPGDLVNARLVEAYLDQAAQRNMERAGASHDRLVLTPDDLAGVAEGIEPALRPPGDIAGYLRQLDQLTGLEDVKTAVRELADEAALAADRARFGVSGGDPRHLVFTGPPGTGKTTVAGLVGGVYAALGLLRSGHVVACRPVHLAGRDQVDTRNRVAGMVDQALGGVLLIQEAFRLDRTPAVVDELLRRMGEGRFIVVCSSPAAEMEGFLSGNPAFRAEFGRILEFTGMGDRDMVRLFQSYAERDLYMLDEELRVELLSRLATMREDPRFAYARTVRALFEQTVARQAARLAGADVNAATVARLTARDLPETPLEQLLGDFRAGG</sequence>
<dbReference type="InterPro" id="IPR003593">
    <property type="entry name" value="AAA+_ATPase"/>
</dbReference>
<evidence type="ECO:0000313" key="5">
    <source>
        <dbReference type="EMBL" id="MFA1537766.1"/>
    </source>
</evidence>
<comment type="caution">
    <text evidence="5">The sequence shown here is derived from an EMBL/GenBank/DDBJ whole genome shotgun (WGS) entry which is preliminary data.</text>
</comment>
<feature type="compositionally biased region" description="Low complexity" evidence="3">
    <location>
        <begin position="494"/>
        <end position="511"/>
    </location>
</feature>
<dbReference type="Pfam" id="PF17866">
    <property type="entry name" value="AAA_lid_6"/>
    <property type="match status" value="1"/>
</dbReference>
<protein>
    <recommendedName>
        <fullName evidence="4">AAA+ ATPase domain-containing protein</fullName>
    </recommendedName>
</protein>
<dbReference type="Gene3D" id="3.40.50.300">
    <property type="entry name" value="P-loop containing nucleotide triphosphate hydrolases"/>
    <property type="match status" value="1"/>
</dbReference>
<dbReference type="PANTHER" id="PTHR43392:SF2">
    <property type="entry name" value="AAA-TYPE ATPASE FAMILY PROTEIN _ ANKYRIN REPEAT FAMILY PROTEIN"/>
    <property type="match status" value="1"/>
</dbReference>
<reference evidence="5 6" key="1">
    <citation type="submission" date="2023-11" db="EMBL/GenBank/DDBJ databases">
        <title>Actinomadura monticuli sp. nov., isolated from volcanic ash.</title>
        <authorList>
            <person name="Lee S.D."/>
            <person name="Yang H."/>
            <person name="Kim I.S."/>
        </authorList>
    </citation>
    <scope>NUCLEOTIDE SEQUENCE [LARGE SCALE GENOMIC DNA]</scope>
    <source>
        <strain evidence="5 6">DLS-62</strain>
    </source>
</reference>
<feature type="compositionally biased region" description="Pro residues" evidence="3">
    <location>
        <begin position="475"/>
        <end position="486"/>
    </location>
</feature>
<feature type="compositionally biased region" description="Pro residues" evidence="3">
    <location>
        <begin position="734"/>
        <end position="743"/>
    </location>
</feature>
<dbReference type="PRINTS" id="PR00819">
    <property type="entry name" value="CBXCFQXSUPER"/>
</dbReference>
<accession>A0ABV4Q514</accession>
<evidence type="ECO:0000256" key="2">
    <source>
        <dbReference type="ARBA" id="ARBA00022840"/>
    </source>
</evidence>
<dbReference type="InterPro" id="IPR027417">
    <property type="entry name" value="P-loop_NTPase"/>
</dbReference>
<feature type="compositionally biased region" description="Pro residues" evidence="3">
    <location>
        <begin position="650"/>
        <end position="664"/>
    </location>
</feature>
<dbReference type="PANTHER" id="PTHR43392">
    <property type="entry name" value="AAA-TYPE ATPASE FAMILY PROTEIN / ANKYRIN REPEAT FAMILY PROTEIN"/>
    <property type="match status" value="1"/>
</dbReference>
<dbReference type="Proteomes" id="UP001569963">
    <property type="component" value="Unassembled WGS sequence"/>
</dbReference>
<dbReference type="SMART" id="SM00382">
    <property type="entry name" value="AAA"/>
    <property type="match status" value="1"/>
</dbReference>
<feature type="region of interest" description="Disordered" evidence="3">
    <location>
        <begin position="468"/>
        <end position="782"/>
    </location>
</feature>
<feature type="compositionally biased region" description="Pro residues" evidence="3">
    <location>
        <begin position="607"/>
        <end position="619"/>
    </location>
</feature>
<feature type="compositionally biased region" description="Pro residues" evidence="3">
    <location>
        <begin position="588"/>
        <end position="599"/>
    </location>
</feature>
<feature type="compositionally biased region" description="Low complexity" evidence="3">
    <location>
        <begin position="528"/>
        <end position="550"/>
    </location>
</feature>
<keyword evidence="1" id="KW-0547">Nucleotide-binding</keyword>
<name>A0ABV4Q514_9ACTN</name>
<dbReference type="InterPro" id="IPR000641">
    <property type="entry name" value="CbxX/CfxQ"/>
</dbReference>
<dbReference type="InterPro" id="IPR041627">
    <property type="entry name" value="AAA_lid_6"/>
</dbReference>
<dbReference type="InterPro" id="IPR050773">
    <property type="entry name" value="CbxX/CfxQ_RuBisCO_ESX"/>
</dbReference>
<dbReference type="CDD" id="cd00009">
    <property type="entry name" value="AAA"/>
    <property type="match status" value="1"/>
</dbReference>
<proteinExistence type="predicted"/>
<keyword evidence="6" id="KW-1185">Reference proteome</keyword>
<gene>
    <name evidence="5" type="ORF">SM611_02385</name>
</gene>
<dbReference type="EMBL" id="JAXCEI010000001">
    <property type="protein sequence ID" value="MFA1537766.1"/>
    <property type="molecule type" value="Genomic_DNA"/>
</dbReference>
<feature type="domain" description="AAA+ ATPase" evidence="4">
    <location>
        <begin position="1102"/>
        <end position="1232"/>
    </location>
</feature>
<keyword evidence="2" id="KW-0067">ATP-binding</keyword>
<organism evidence="5 6">
    <name type="scientific">Actinomadura monticuli</name>
    <dbReference type="NCBI Taxonomy" id="3097367"/>
    <lineage>
        <taxon>Bacteria</taxon>
        <taxon>Bacillati</taxon>
        <taxon>Actinomycetota</taxon>
        <taxon>Actinomycetes</taxon>
        <taxon>Streptosporangiales</taxon>
        <taxon>Thermomonosporaceae</taxon>
        <taxon>Actinomadura</taxon>
    </lineage>
</organism>
<dbReference type="SUPFAM" id="SSF52540">
    <property type="entry name" value="P-loop containing nucleoside triphosphate hydrolases"/>
    <property type="match status" value="2"/>
</dbReference>
<dbReference type="RefSeq" id="WP_371947097.1">
    <property type="nucleotide sequence ID" value="NZ_JAXCEI010000001.1"/>
</dbReference>
<dbReference type="Gene3D" id="1.10.8.60">
    <property type="match status" value="1"/>
</dbReference>
<feature type="compositionally biased region" description="Low complexity" evidence="3">
    <location>
        <begin position="578"/>
        <end position="587"/>
    </location>
</feature>
<evidence type="ECO:0000256" key="3">
    <source>
        <dbReference type="SAM" id="MobiDB-lite"/>
    </source>
</evidence>
<evidence type="ECO:0000259" key="4">
    <source>
        <dbReference type="SMART" id="SM00382"/>
    </source>
</evidence>
<feature type="compositionally biased region" description="Pro residues" evidence="3">
    <location>
        <begin position="709"/>
        <end position="718"/>
    </location>
</feature>